<evidence type="ECO:0000256" key="2">
    <source>
        <dbReference type="HAMAP-Rule" id="MF_00984"/>
    </source>
</evidence>
<dbReference type="EMBL" id="MHKE01000014">
    <property type="protein sequence ID" value="OGY83331.1"/>
    <property type="molecule type" value="Genomic_DNA"/>
</dbReference>
<dbReference type="GO" id="GO:0003697">
    <property type="term" value="F:single-stranded DNA binding"/>
    <property type="evidence" value="ECO:0007669"/>
    <property type="project" value="UniProtKB-UniRule"/>
</dbReference>
<dbReference type="GO" id="GO:0006260">
    <property type="term" value="P:DNA replication"/>
    <property type="evidence" value="ECO:0007669"/>
    <property type="project" value="InterPro"/>
</dbReference>
<dbReference type="PANTHER" id="PTHR10302">
    <property type="entry name" value="SINGLE-STRANDED DNA-BINDING PROTEIN"/>
    <property type="match status" value="1"/>
</dbReference>
<dbReference type="Proteomes" id="UP000179164">
    <property type="component" value="Unassembled WGS sequence"/>
</dbReference>
<reference evidence="4 5" key="1">
    <citation type="journal article" date="2016" name="Nat. Commun.">
        <title>Thousands of microbial genomes shed light on interconnected biogeochemical processes in an aquifer system.</title>
        <authorList>
            <person name="Anantharaman K."/>
            <person name="Brown C.T."/>
            <person name="Hug L.A."/>
            <person name="Sharon I."/>
            <person name="Castelle C.J."/>
            <person name="Probst A.J."/>
            <person name="Thomas B.C."/>
            <person name="Singh A."/>
            <person name="Wilkins M.J."/>
            <person name="Karaoz U."/>
            <person name="Brodie E.L."/>
            <person name="Williams K.H."/>
            <person name="Hubbard S.S."/>
            <person name="Banfield J.F."/>
        </authorList>
    </citation>
    <scope>NUCLEOTIDE SEQUENCE [LARGE SCALE GENOMIC DNA]</scope>
</reference>
<dbReference type="HAMAP" id="MF_00984">
    <property type="entry name" value="SSB"/>
    <property type="match status" value="1"/>
</dbReference>
<dbReference type="CDD" id="cd04496">
    <property type="entry name" value="SSB_OBF"/>
    <property type="match status" value="1"/>
</dbReference>
<comment type="caution">
    <text evidence="4">The sequence shown here is derived from an EMBL/GenBank/DDBJ whole genome shotgun (WGS) entry which is preliminary data.</text>
</comment>
<comment type="subunit">
    <text evidence="2">Homotetramer.</text>
</comment>
<evidence type="ECO:0000256" key="1">
    <source>
        <dbReference type="ARBA" id="ARBA00023125"/>
    </source>
</evidence>
<dbReference type="Gene3D" id="2.40.50.140">
    <property type="entry name" value="Nucleic acid-binding proteins"/>
    <property type="match status" value="1"/>
</dbReference>
<dbReference type="InterPro" id="IPR012340">
    <property type="entry name" value="NA-bd_OB-fold"/>
</dbReference>
<name>A0A1G2B2A0_9BACT</name>
<evidence type="ECO:0000313" key="4">
    <source>
        <dbReference type="EMBL" id="OGY83331.1"/>
    </source>
</evidence>
<protein>
    <recommendedName>
        <fullName evidence="2 3">Single-stranded DNA-binding protein</fullName>
        <shortName evidence="2">SSB</shortName>
    </recommendedName>
</protein>
<keyword evidence="1 2" id="KW-0238">DNA-binding</keyword>
<dbReference type="NCBIfam" id="TIGR00621">
    <property type="entry name" value="ssb"/>
    <property type="match status" value="1"/>
</dbReference>
<dbReference type="PANTHER" id="PTHR10302:SF27">
    <property type="entry name" value="SINGLE-STRANDED DNA-BINDING PROTEIN"/>
    <property type="match status" value="1"/>
</dbReference>
<evidence type="ECO:0000313" key="5">
    <source>
        <dbReference type="Proteomes" id="UP000179164"/>
    </source>
</evidence>
<dbReference type="AlphaFoldDB" id="A0A1G2B2A0"/>
<dbReference type="GO" id="GO:0009295">
    <property type="term" value="C:nucleoid"/>
    <property type="evidence" value="ECO:0007669"/>
    <property type="project" value="TreeGrafter"/>
</dbReference>
<dbReference type="STRING" id="1798543.A2898_03535"/>
<evidence type="ECO:0000256" key="3">
    <source>
        <dbReference type="RuleBase" id="RU000524"/>
    </source>
</evidence>
<accession>A0A1G2B2A0</accession>
<dbReference type="InterPro" id="IPR000424">
    <property type="entry name" value="Primosome_PriB/ssb"/>
</dbReference>
<gene>
    <name evidence="4" type="ORF">A2898_03535</name>
</gene>
<proteinExistence type="inferred from homology"/>
<organism evidence="4 5">
    <name type="scientific">Candidatus Kerfeldbacteria bacterium RIFCSPLOWO2_01_FULL_48_11</name>
    <dbReference type="NCBI Taxonomy" id="1798543"/>
    <lineage>
        <taxon>Bacteria</taxon>
        <taxon>Candidatus Kerfeldiibacteriota</taxon>
    </lineage>
</organism>
<comment type="caution">
    <text evidence="2">Lacks conserved residue(s) required for the propagation of feature annotation.</text>
</comment>
<dbReference type="PROSITE" id="PS50935">
    <property type="entry name" value="SSB"/>
    <property type="match status" value="1"/>
</dbReference>
<dbReference type="SUPFAM" id="SSF50249">
    <property type="entry name" value="Nucleic acid-binding proteins"/>
    <property type="match status" value="1"/>
</dbReference>
<sequence>MNLNKVAIIGNLVQNPVVRALPSGTSVTSFTVATNYAWRDSESKERQETTEFHSVVAWGRLGTICSKYLKKGDRVYLEGRLNTRNWKDAQGAKRYRTEIVANQLIMLGGKSSVKGDRINEESAQEEVSLSKIPAEAE</sequence>
<dbReference type="Pfam" id="PF00436">
    <property type="entry name" value="SSB"/>
    <property type="match status" value="1"/>
</dbReference>
<dbReference type="InterPro" id="IPR011344">
    <property type="entry name" value="ssDNA-bd"/>
</dbReference>